<gene>
    <name evidence="2" type="ORF">F511_38902</name>
</gene>
<protein>
    <submittedName>
        <fullName evidence="2">Ubiquitin carboxyl-terminal hydrolase 14</fullName>
    </submittedName>
</protein>
<evidence type="ECO:0000313" key="2">
    <source>
        <dbReference type="EMBL" id="KZV18735.1"/>
    </source>
</evidence>
<accession>A0A2Z7ABJ1</accession>
<evidence type="ECO:0000256" key="1">
    <source>
        <dbReference type="SAM" id="MobiDB-lite"/>
    </source>
</evidence>
<evidence type="ECO:0000313" key="3">
    <source>
        <dbReference type="Proteomes" id="UP000250235"/>
    </source>
</evidence>
<organism evidence="2 3">
    <name type="scientific">Dorcoceras hygrometricum</name>
    <dbReference type="NCBI Taxonomy" id="472368"/>
    <lineage>
        <taxon>Eukaryota</taxon>
        <taxon>Viridiplantae</taxon>
        <taxon>Streptophyta</taxon>
        <taxon>Embryophyta</taxon>
        <taxon>Tracheophyta</taxon>
        <taxon>Spermatophyta</taxon>
        <taxon>Magnoliopsida</taxon>
        <taxon>eudicotyledons</taxon>
        <taxon>Gunneridae</taxon>
        <taxon>Pentapetalae</taxon>
        <taxon>asterids</taxon>
        <taxon>lamiids</taxon>
        <taxon>Lamiales</taxon>
        <taxon>Gesneriaceae</taxon>
        <taxon>Didymocarpoideae</taxon>
        <taxon>Trichosporeae</taxon>
        <taxon>Loxocarpinae</taxon>
        <taxon>Dorcoceras</taxon>
    </lineage>
</organism>
<dbReference type="AlphaFoldDB" id="A0A2Z7ABJ1"/>
<proteinExistence type="predicted"/>
<keyword evidence="2" id="KW-0378">Hydrolase</keyword>
<sequence length="96" mass="10360">MMSKRRGRAGKQVTEDSGAQNQEDDVVQPSVPLRSCCVLISSSNADEDFSRWCISAYPAIASDQLLLLRDLHALRLLVCESAIGSKVTCPSATSFG</sequence>
<dbReference type="EMBL" id="KV017229">
    <property type="protein sequence ID" value="KZV18735.1"/>
    <property type="molecule type" value="Genomic_DNA"/>
</dbReference>
<feature type="region of interest" description="Disordered" evidence="1">
    <location>
        <begin position="1"/>
        <end position="27"/>
    </location>
</feature>
<dbReference type="Proteomes" id="UP000250235">
    <property type="component" value="Unassembled WGS sequence"/>
</dbReference>
<keyword evidence="3" id="KW-1185">Reference proteome</keyword>
<dbReference type="GO" id="GO:0016787">
    <property type="term" value="F:hydrolase activity"/>
    <property type="evidence" value="ECO:0007669"/>
    <property type="project" value="UniProtKB-KW"/>
</dbReference>
<reference evidence="2 3" key="1">
    <citation type="journal article" date="2015" name="Proc. Natl. Acad. Sci. U.S.A.">
        <title>The resurrection genome of Boea hygrometrica: A blueprint for survival of dehydration.</title>
        <authorList>
            <person name="Xiao L."/>
            <person name="Yang G."/>
            <person name="Zhang L."/>
            <person name="Yang X."/>
            <person name="Zhao S."/>
            <person name="Ji Z."/>
            <person name="Zhou Q."/>
            <person name="Hu M."/>
            <person name="Wang Y."/>
            <person name="Chen M."/>
            <person name="Xu Y."/>
            <person name="Jin H."/>
            <person name="Xiao X."/>
            <person name="Hu G."/>
            <person name="Bao F."/>
            <person name="Hu Y."/>
            <person name="Wan P."/>
            <person name="Li L."/>
            <person name="Deng X."/>
            <person name="Kuang T."/>
            <person name="Xiang C."/>
            <person name="Zhu J.K."/>
            <person name="Oliver M.J."/>
            <person name="He Y."/>
        </authorList>
    </citation>
    <scope>NUCLEOTIDE SEQUENCE [LARGE SCALE GENOMIC DNA]</scope>
    <source>
        <strain evidence="3">cv. XS01</strain>
    </source>
</reference>
<name>A0A2Z7ABJ1_9LAMI</name>